<dbReference type="Proteomes" id="UP001224087">
    <property type="component" value="Segment"/>
</dbReference>
<reference evidence="1" key="1">
    <citation type="submission" date="2019-12" db="EMBL/GenBank/DDBJ databases">
        <title>The DNA Methylation Landscape of Giant Viruses.</title>
        <authorList>
            <person name="Jeudy S."/>
            <person name="Rigou S."/>
            <person name="Alempic J.-M."/>
            <person name="Claverie J.-M."/>
            <person name="Abergel C."/>
            <person name="Legendre M."/>
        </authorList>
    </citation>
    <scope>NUCLEOTIDE SEQUENCE</scope>
    <source>
        <strain evidence="1">P4</strain>
    </source>
</reference>
<dbReference type="EMBL" id="MN873693">
    <property type="protein sequence ID" value="QIN54315.1"/>
    <property type="molecule type" value="Genomic_DNA"/>
</dbReference>
<accession>A0A6G8MYA5</accession>
<gene>
    <name evidence="1" type="primary">ck190</name>
</gene>
<evidence type="ECO:0000313" key="1">
    <source>
        <dbReference type="EMBL" id="QIN54315.1"/>
    </source>
</evidence>
<evidence type="ECO:0000313" key="2">
    <source>
        <dbReference type="Proteomes" id="UP001224087"/>
    </source>
</evidence>
<protein>
    <submittedName>
        <fullName evidence="1">Uncharacterized protein</fullName>
    </submittedName>
</protein>
<name>A0A6G8MYA5_9VIRU</name>
<sequence length="178" mass="20776">MKLSFPVLYEIFQIGDLENSLALCCREFYSVLTSENFWKERLRGLGLPLLEKGNNFLQWKSIYYYSLEVNKQEKKKSILLPLCKVSNLEYITCTEVQKEKVFGFLSLARKYRAHRSSSEIFLQISPGNYKITSTEKGDFFTSKFAKKMLFYAILSNESYNALLYKLTYLLETNGVRAT</sequence>
<keyword evidence="2" id="KW-1185">Reference proteome</keyword>
<proteinExistence type="predicted"/>
<organism evidence="1 2">
    <name type="scientific">Cedratvirus kamchatka</name>
    <dbReference type="NCBI Taxonomy" id="2716914"/>
    <lineage>
        <taxon>Viruses</taxon>
        <taxon>Pithoviruses</taxon>
        <taxon>Orthocedratvirinae</taxon>
        <taxon>Alphacedratvirus</taxon>
        <taxon>Alphacedratvirus rossiense</taxon>
    </lineage>
</organism>